<dbReference type="RefSeq" id="WP_058452250.1">
    <property type="nucleotide sequence ID" value="NZ_CAAAIB010000001.1"/>
</dbReference>
<dbReference type="EMBL" id="LNYL01000038">
    <property type="protein sequence ID" value="KTD26229.1"/>
    <property type="molecule type" value="Genomic_DNA"/>
</dbReference>
<sequence>MKYNRENHKLIEIVTGIYPQVRPLKKILLEGADINYQDSAAGYTPLMFLVVNHHDRIAEYLLYQGANPLIKNYESKLASELISPIDTVFPMLKDFELLFAVLDNEFSAAENALAGGALINCRNRRSYTPLMIAVEQNQEEMVEFLLLQGATPSLTLANGQYLTDLTCNPLILDLLEEAKHWGEEMQVNIKKPTNRFFTAQRDK</sequence>
<dbReference type="SMART" id="SM00248">
    <property type="entry name" value="ANK"/>
    <property type="match status" value="2"/>
</dbReference>
<protein>
    <submittedName>
        <fullName evidence="4">Ankyrin repeat protein</fullName>
    </submittedName>
</protein>
<dbReference type="InterPro" id="IPR002110">
    <property type="entry name" value="Ankyrin_rpt"/>
</dbReference>
<dbReference type="SUPFAM" id="SSF48403">
    <property type="entry name" value="Ankyrin repeat"/>
    <property type="match status" value="1"/>
</dbReference>
<feature type="repeat" description="ANK" evidence="3">
    <location>
        <begin position="41"/>
        <end position="73"/>
    </location>
</feature>
<evidence type="ECO:0000256" key="2">
    <source>
        <dbReference type="ARBA" id="ARBA00023043"/>
    </source>
</evidence>
<dbReference type="AlphaFoldDB" id="A0A0W0W1C6"/>
<gene>
    <name evidence="4" type="ORF">Lmac_1477</name>
</gene>
<evidence type="ECO:0000313" key="4">
    <source>
        <dbReference type="EMBL" id="KTD26229.1"/>
    </source>
</evidence>
<dbReference type="Proteomes" id="UP000054908">
    <property type="component" value="Unassembled WGS sequence"/>
</dbReference>
<dbReference type="GO" id="GO:0085020">
    <property type="term" value="P:protein K6-linked ubiquitination"/>
    <property type="evidence" value="ECO:0007669"/>
    <property type="project" value="TreeGrafter"/>
</dbReference>
<reference evidence="4 5" key="1">
    <citation type="submission" date="2015-11" db="EMBL/GenBank/DDBJ databases">
        <title>Genomic analysis of 38 Legionella species identifies large and diverse effector repertoires.</title>
        <authorList>
            <person name="Burstein D."/>
            <person name="Amaro F."/>
            <person name="Zusman T."/>
            <person name="Lifshitz Z."/>
            <person name="Cohen O."/>
            <person name="Gilbert J.A."/>
            <person name="Pupko T."/>
            <person name="Shuman H.A."/>
            <person name="Segal G."/>
        </authorList>
    </citation>
    <scope>NUCLEOTIDE SEQUENCE [LARGE SCALE GENOMIC DNA]</scope>
    <source>
        <strain evidence="4 5">PX-1-G2-E2</strain>
    </source>
</reference>
<accession>A0A0W0W1C6</accession>
<evidence type="ECO:0000256" key="1">
    <source>
        <dbReference type="ARBA" id="ARBA00022737"/>
    </source>
</evidence>
<feature type="repeat" description="ANK" evidence="3">
    <location>
        <begin position="125"/>
        <end position="157"/>
    </location>
</feature>
<dbReference type="OrthoDB" id="8453275at2"/>
<dbReference type="Pfam" id="PF00023">
    <property type="entry name" value="Ank"/>
    <property type="match status" value="2"/>
</dbReference>
<keyword evidence="5" id="KW-1185">Reference proteome</keyword>
<evidence type="ECO:0000256" key="3">
    <source>
        <dbReference type="PROSITE-ProRule" id="PRU00023"/>
    </source>
</evidence>
<dbReference type="PATRIC" id="fig|466.6.peg.1557"/>
<dbReference type="InterPro" id="IPR036770">
    <property type="entry name" value="Ankyrin_rpt-contain_sf"/>
</dbReference>
<dbReference type="PANTHER" id="PTHR24171">
    <property type="entry name" value="ANKYRIN REPEAT DOMAIN-CONTAINING PROTEIN 39-RELATED"/>
    <property type="match status" value="1"/>
</dbReference>
<dbReference type="STRING" id="466.Lmac_1477"/>
<keyword evidence="2 3" id="KW-0040">ANK repeat</keyword>
<dbReference type="GO" id="GO:0004842">
    <property type="term" value="F:ubiquitin-protein transferase activity"/>
    <property type="evidence" value="ECO:0007669"/>
    <property type="project" value="TreeGrafter"/>
</dbReference>
<dbReference type="PANTHER" id="PTHR24171:SF8">
    <property type="entry name" value="BRCA1-ASSOCIATED RING DOMAIN PROTEIN 1"/>
    <property type="match status" value="1"/>
</dbReference>
<dbReference type="PROSITE" id="PS50088">
    <property type="entry name" value="ANK_REPEAT"/>
    <property type="match status" value="2"/>
</dbReference>
<organism evidence="4 5">
    <name type="scientific">Legionella maceachernii</name>
    <dbReference type="NCBI Taxonomy" id="466"/>
    <lineage>
        <taxon>Bacteria</taxon>
        <taxon>Pseudomonadati</taxon>
        <taxon>Pseudomonadota</taxon>
        <taxon>Gammaproteobacteria</taxon>
        <taxon>Legionellales</taxon>
        <taxon>Legionellaceae</taxon>
        <taxon>Legionella</taxon>
    </lineage>
</organism>
<dbReference type="PROSITE" id="PS50297">
    <property type="entry name" value="ANK_REP_REGION"/>
    <property type="match status" value="1"/>
</dbReference>
<evidence type="ECO:0000313" key="5">
    <source>
        <dbReference type="Proteomes" id="UP000054908"/>
    </source>
</evidence>
<dbReference type="Gene3D" id="1.25.40.20">
    <property type="entry name" value="Ankyrin repeat-containing domain"/>
    <property type="match status" value="2"/>
</dbReference>
<comment type="caution">
    <text evidence="4">The sequence shown here is derived from an EMBL/GenBank/DDBJ whole genome shotgun (WGS) entry which is preliminary data.</text>
</comment>
<name>A0A0W0W1C6_9GAMM</name>
<proteinExistence type="predicted"/>
<keyword evidence="1" id="KW-0677">Repeat</keyword>